<dbReference type="Pfam" id="PF03444">
    <property type="entry name" value="WHD_HrcA"/>
    <property type="match status" value="1"/>
</dbReference>
<dbReference type="InterPro" id="IPR021153">
    <property type="entry name" value="HrcA_C"/>
</dbReference>
<dbReference type="AlphaFoldDB" id="A0A380WUD4"/>
<dbReference type="HAMAP" id="MF_00081">
    <property type="entry name" value="HrcA"/>
    <property type="match status" value="1"/>
</dbReference>
<evidence type="ECO:0000256" key="2">
    <source>
        <dbReference type="ARBA" id="ARBA00023015"/>
    </source>
</evidence>
<dbReference type="InterPro" id="IPR036388">
    <property type="entry name" value="WH-like_DNA-bd_sf"/>
</dbReference>
<dbReference type="RefSeq" id="WP_115595241.1">
    <property type="nucleotide sequence ID" value="NZ_UFTA01000002.1"/>
</dbReference>
<accession>A0A380WUD4</accession>
<gene>
    <name evidence="5 8" type="primary">hrcA</name>
    <name evidence="8" type="ORF">NCTC9810_00786</name>
</gene>
<proteinExistence type="inferred from homology"/>
<evidence type="ECO:0000259" key="7">
    <source>
        <dbReference type="Pfam" id="PF03444"/>
    </source>
</evidence>
<dbReference type="OrthoDB" id="9783139at2"/>
<dbReference type="SUPFAM" id="SSF46785">
    <property type="entry name" value="Winged helix' DNA-binding domain"/>
    <property type="match status" value="1"/>
</dbReference>
<evidence type="ECO:0000313" key="9">
    <source>
        <dbReference type="Proteomes" id="UP000255124"/>
    </source>
</evidence>
<dbReference type="PANTHER" id="PTHR34824:SF1">
    <property type="entry name" value="HEAT-INDUCIBLE TRANSCRIPTION REPRESSOR HRCA"/>
    <property type="match status" value="1"/>
</dbReference>
<organism evidence="8 9">
    <name type="scientific">Anaerococcus octavius</name>
    <dbReference type="NCBI Taxonomy" id="54007"/>
    <lineage>
        <taxon>Bacteria</taxon>
        <taxon>Bacillati</taxon>
        <taxon>Bacillota</taxon>
        <taxon>Tissierellia</taxon>
        <taxon>Tissierellales</taxon>
        <taxon>Peptoniphilaceae</taxon>
        <taxon>Anaerococcus</taxon>
    </lineage>
</organism>
<dbReference type="EMBL" id="UFTA01000002">
    <property type="protein sequence ID" value="SUU92453.1"/>
    <property type="molecule type" value="Genomic_DNA"/>
</dbReference>
<keyword evidence="1 5" id="KW-0678">Repressor</keyword>
<name>A0A380WUD4_9FIRM</name>
<keyword evidence="3 5" id="KW-0346">Stress response</keyword>
<dbReference type="PIRSF" id="PIRSF005485">
    <property type="entry name" value="HrcA"/>
    <property type="match status" value="1"/>
</dbReference>
<comment type="function">
    <text evidence="5">Negative regulator of class I heat shock genes (grpE-dnaK-dnaJ and groELS operons). Prevents heat-shock induction of these operons.</text>
</comment>
<dbReference type="NCBIfam" id="TIGR00331">
    <property type="entry name" value="hrcA"/>
    <property type="match status" value="1"/>
</dbReference>
<dbReference type="InterPro" id="IPR023120">
    <property type="entry name" value="WHTH_transcript_rep_HrcA_IDD"/>
</dbReference>
<sequence length="337" mass="38477">MNDRKLKILFSIIDSYILDGEPIGSKSLADTYNLNVSPATIRNEMSSLEKMGLIEKAHSSSGRLPSDRGYRMFVDYILENEIENISKAKKSDTIINLLDKNYHNAEDIVETATKMLADLTELTAVSMTLKNEIKKIVNMELIQLSDRQLLLLAVFDNGLIVKDSIYLDYEITSDELIFINNALKKTMVETDINEVYNNLNLLETTLLNDYKSLIEIIEKRLQNQSFGKLNREIQIEGLGNIFNFKEYDDLSKTRDFIKLLDSKEKLNSFLGNNIYDTLDISIGYENELDELKQNTVITSSFKINDDVVGHIGVIGLTRLNYIDVISDIMMISRLLND</sequence>
<dbReference type="InterPro" id="IPR005104">
    <property type="entry name" value="WHTH_HrcA_DNA-bd"/>
</dbReference>
<dbReference type="GO" id="GO:0003677">
    <property type="term" value="F:DNA binding"/>
    <property type="evidence" value="ECO:0007669"/>
    <property type="project" value="InterPro"/>
</dbReference>
<dbReference type="PANTHER" id="PTHR34824">
    <property type="entry name" value="HEAT-INDUCIBLE TRANSCRIPTION REPRESSOR HRCA"/>
    <property type="match status" value="1"/>
</dbReference>
<evidence type="ECO:0000313" key="8">
    <source>
        <dbReference type="EMBL" id="SUU92453.1"/>
    </source>
</evidence>
<dbReference type="Gene3D" id="1.10.10.10">
    <property type="entry name" value="Winged helix-like DNA-binding domain superfamily/Winged helix DNA-binding domain"/>
    <property type="match status" value="1"/>
</dbReference>
<evidence type="ECO:0000256" key="4">
    <source>
        <dbReference type="ARBA" id="ARBA00023163"/>
    </source>
</evidence>
<evidence type="ECO:0000256" key="5">
    <source>
        <dbReference type="HAMAP-Rule" id="MF_00081"/>
    </source>
</evidence>
<dbReference type="InterPro" id="IPR036390">
    <property type="entry name" value="WH_DNA-bd_sf"/>
</dbReference>
<protein>
    <recommendedName>
        <fullName evidence="5">Heat-inducible transcription repressor HrcA</fullName>
    </recommendedName>
</protein>
<comment type="similarity">
    <text evidence="5">Belongs to the HrcA family.</text>
</comment>
<keyword evidence="2 5" id="KW-0805">Transcription regulation</keyword>
<evidence type="ECO:0000256" key="1">
    <source>
        <dbReference type="ARBA" id="ARBA00022491"/>
    </source>
</evidence>
<feature type="domain" description="Winged helix-turn-helix transcription repressor HrcA DNA-binding" evidence="7">
    <location>
        <begin position="7"/>
        <end position="58"/>
    </location>
</feature>
<dbReference type="Gene3D" id="3.30.390.60">
    <property type="entry name" value="Heat-inducible transcription repressor hrca homolog, domain 3"/>
    <property type="match status" value="1"/>
</dbReference>
<evidence type="ECO:0000259" key="6">
    <source>
        <dbReference type="Pfam" id="PF01628"/>
    </source>
</evidence>
<dbReference type="InterPro" id="IPR029016">
    <property type="entry name" value="GAF-like_dom_sf"/>
</dbReference>
<dbReference type="GO" id="GO:0045892">
    <property type="term" value="P:negative regulation of DNA-templated transcription"/>
    <property type="evidence" value="ECO:0007669"/>
    <property type="project" value="UniProtKB-UniRule"/>
</dbReference>
<dbReference type="Proteomes" id="UP000255124">
    <property type="component" value="Unassembled WGS sequence"/>
</dbReference>
<dbReference type="SUPFAM" id="SSF55781">
    <property type="entry name" value="GAF domain-like"/>
    <property type="match status" value="1"/>
</dbReference>
<dbReference type="Gene3D" id="3.30.450.40">
    <property type="match status" value="1"/>
</dbReference>
<dbReference type="Pfam" id="PF01628">
    <property type="entry name" value="HrcA"/>
    <property type="match status" value="1"/>
</dbReference>
<feature type="domain" description="Heat-inducible transcription repressor HrcA C-terminal" evidence="6">
    <location>
        <begin position="106"/>
        <end position="325"/>
    </location>
</feature>
<evidence type="ECO:0000256" key="3">
    <source>
        <dbReference type="ARBA" id="ARBA00023016"/>
    </source>
</evidence>
<reference evidence="8 9" key="1">
    <citation type="submission" date="2018-06" db="EMBL/GenBank/DDBJ databases">
        <authorList>
            <consortium name="Pathogen Informatics"/>
            <person name="Doyle S."/>
        </authorList>
    </citation>
    <scope>NUCLEOTIDE SEQUENCE [LARGE SCALE GENOMIC DNA]</scope>
    <source>
        <strain evidence="8 9">NCTC9810</strain>
    </source>
</reference>
<keyword evidence="4 5" id="KW-0804">Transcription</keyword>
<dbReference type="InterPro" id="IPR002571">
    <property type="entry name" value="HrcA"/>
</dbReference>